<evidence type="ECO:0000256" key="1">
    <source>
        <dbReference type="SAM" id="Phobius"/>
    </source>
</evidence>
<keyword evidence="1" id="KW-1133">Transmembrane helix</keyword>
<feature type="transmembrane region" description="Helical" evidence="1">
    <location>
        <begin position="123"/>
        <end position="144"/>
    </location>
</feature>
<keyword evidence="1" id="KW-0812">Transmembrane</keyword>
<dbReference type="Proteomes" id="UP001302662">
    <property type="component" value="Chromosome"/>
</dbReference>
<accession>A0AA96ZWY8</accession>
<dbReference type="KEGG" id="mees:MmiEs2_05240"/>
<evidence type="ECO:0000313" key="3">
    <source>
        <dbReference type="Proteomes" id="UP001302662"/>
    </source>
</evidence>
<keyword evidence="3" id="KW-1185">Reference proteome</keyword>
<reference evidence="2 3" key="1">
    <citation type="submission" date="2023-07" db="EMBL/GenBank/DDBJ databases">
        <title>Closed genome sequence of Methanimicrococcus sp. Es2.</title>
        <authorList>
            <person name="Protasov E."/>
            <person name="Platt K."/>
            <person name="Reeh H."/>
            <person name="Poehlein A."/>
            <person name="Daniel R."/>
            <person name="Brune A."/>
        </authorList>
    </citation>
    <scope>NUCLEOTIDE SEQUENCE [LARGE SCALE GENOMIC DNA]</scope>
    <source>
        <strain evidence="2 3">Es2</strain>
    </source>
</reference>
<feature type="transmembrane region" description="Helical" evidence="1">
    <location>
        <begin position="50"/>
        <end position="71"/>
    </location>
</feature>
<dbReference type="GeneID" id="85196974"/>
<name>A0AA96ZWY8_9EURY</name>
<dbReference type="EMBL" id="CP131062">
    <property type="protein sequence ID" value="WNY28339.1"/>
    <property type="molecule type" value="Genomic_DNA"/>
</dbReference>
<gene>
    <name evidence="2" type="ORF">MmiEs2_05240</name>
</gene>
<sequence length="169" mass="19871">MEIINKNKKLYFYNLLFLFGTLIILCIIELKNPMKFSFFGKIDSFDLLTLSSIIAGFLFSSFCLLIGLYDTKTVELMERSNYLNKIILSHELGFVFSSLSILISIVDIFLISTEISFFEFISIYFIIVSLFYFLLSMYYVYNIVNFIREEKKRKSQNIFDISLKKDSES</sequence>
<feature type="transmembrane region" description="Helical" evidence="1">
    <location>
        <begin position="12"/>
        <end position="30"/>
    </location>
</feature>
<feature type="transmembrane region" description="Helical" evidence="1">
    <location>
        <begin position="92"/>
        <end position="111"/>
    </location>
</feature>
<evidence type="ECO:0000313" key="2">
    <source>
        <dbReference type="EMBL" id="WNY28339.1"/>
    </source>
</evidence>
<protein>
    <submittedName>
        <fullName evidence="2">Uncharacterized protein</fullName>
    </submittedName>
</protein>
<keyword evidence="1" id="KW-0472">Membrane</keyword>
<dbReference type="RefSeq" id="WP_316559881.1">
    <property type="nucleotide sequence ID" value="NZ_CP131062.1"/>
</dbReference>
<dbReference type="AlphaFoldDB" id="A0AA96ZWY8"/>
<proteinExistence type="predicted"/>
<organism evidence="2 3">
    <name type="scientific">Methanimicrococcus stummii</name>
    <dbReference type="NCBI Taxonomy" id="3028294"/>
    <lineage>
        <taxon>Archaea</taxon>
        <taxon>Methanobacteriati</taxon>
        <taxon>Methanobacteriota</taxon>
        <taxon>Stenosarchaea group</taxon>
        <taxon>Methanomicrobia</taxon>
        <taxon>Methanosarcinales</taxon>
        <taxon>Methanosarcinaceae</taxon>
        <taxon>Methanimicrococcus</taxon>
    </lineage>
</organism>